<dbReference type="EMBL" id="QSTF01000047">
    <property type="protein sequence ID" value="RGM36077.1"/>
    <property type="molecule type" value="Genomic_DNA"/>
</dbReference>
<dbReference type="InterPro" id="IPR056955">
    <property type="entry name" value="ORC-CDC6-like"/>
</dbReference>
<dbReference type="RefSeq" id="WP_117748340.1">
    <property type="nucleotide sequence ID" value="NZ_DBFJNX010000170.1"/>
</dbReference>
<dbReference type="EMBL" id="QRJS01000075">
    <property type="protein sequence ID" value="RHH38153.1"/>
    <property type="molecule type" value="Genomic_DNA"/>
</dbReference>
<evidence type="ECO:0000313" key="3">
    <source>
        <dbReference type="Proteomes" id="UP000260780"/>
    </source>
</evidence>
<comment type="caution">
    <text evidence="1">The sequence shown here is derived from an EMBL/GenBank/DDBJ whole genome shotgun (WGS) entry which is preliminary data.</text>
</comment>
<evidence type="ECO:0000313" key="1">
    <source>
        <dbReference type="EMBL" id="RGM36077.1"/>
    </source>
</evidence>
<reference evidence="3 4" key="1">
    <citation type="submission" date="2018-08" db="EMBL/GenBank/DDBJ databases">
        <title>A genome reference for cultivated species of the human gut microbiota.</title>
        <authorList>
            <person name="Zou Y."/>
            <person name="Xue W."/>
            <person name="Luo G."/>
        </authorList>
    </citation>
    <scope>NUCLEOTIDE SEQUENCE [LARGE SCALE GENOMIC DNA]</scope>
    <source>
        <strain evidence="2 4">AM17-44</strain>
        <strain evidence="1 3">OM08-14</strain>
    </source>
</reference>
<dbReference type="AlphaFoldDB" id="A0A3E4W1K5"/>
<accession>A0A3E4W1K5</accession>
<dbReference type="Pfam" id="PF24389">
    <property type="entry name" value="ORC-CDC6-like"/>
    <property type="match status" value="1"/>
</dbReference>
<dbReference type="InterPro" id="IPR027417">
    <property type="entry name" value="P-loop_NTPase"/>
</dbReference>
<evidence type="ECO:0000313" key="4">
    <source>
        <dbReference type="Proteomes" id="UP000284998"/>
    </source>
</evidence>
<proteinExistence type="predicted"/>
<gene>
    <name evidence="2" type="ORF">DW204_14920</name>
    <name evidence="1" type="ORF">DXC17_13885</name>
</gene>
<protein>
    <submittedName>
        <fullName evidence="1">Uncharacterized protein</fullName>
    </submittedName>
</protein>
<sequence>MKENPFEIKTPEQNSAQDIVDLFVDVFPDFYQVLEKGHTFINGPRGSGKSMMFRYIQPDCQCLVNHCSISELDYFAIYIPIKLTNINIPDLARLETHAEIILNEHLLTTYVMSNVYKSVGSSLRNTLNDYNDQILQYYNTDFRNILSFCGVDSIAELPKDISKDGEAMMEMMAKEVERINRYCRVYCNKIALSKDTSIPYDGPIVDFIDFMKPLLVSLKSLPFFPSNKPFYILIDDAGYLNMAQTKVLNTWVSYRTTKDICFKISTQLDYKTHLTNNEKRIDAPHDYSEINISTVYSSSKSKYNERLQEIVKKRLKRYLNLDIEAKDFFPENKEQELKIQEIYNQMLANYTDPEKKYAGGDAARRYARPEYITRLQQNHKSGSTYSYAGFDQLVAVSSGIIRHFLAPAQEMYSLAISELGVKEDNITSIKPSIQDEVIKRYSNNYLVSEFEKLKKDIDSCDSRQKKMEKLYRMIDSLGQLFHLQLTSNSSERRVFSVAITDMPDEELNEIIDMGEQFGYFHKSTIGNKTGTGRNRLIILSRILAPHFKLDATSFAGYKFMDSAKLKIALIDTKRFLAQFKFVEDDKSSANQLLLFDNTDFI</sequence>
<organism evidence="1 3">
    <name type="scientific">Phocaeicola plebeius</name>
    <dbReference type="NCBI Taxonomy" id="310297"/>
    <lineage>
        <taxon>Bacteria</taxon>
        <taxon>Pseudomonadati</taxon>
        <taxon>Bacteroidota</taxon>
        <taxon>Bacteroidia</taxon>
        <taxon>Bacteroidales</taxon>
        <taxon>Bacteroidaceae</taxon>
        <taxon>Phocaeicola</taxon>
    </lineage>
</organism>
<dbReference type="SUPFAM" id="SSF52540">
    <property type="entry name" value="P-loop containing nucleoside triphosphate hydrolases"/>
    <property type="match status" value="1"/>
</dbReference>
<dbReference type="Proteomes" id="UP000260780">
    <property type="component" value="Unassembled WGS sequence"/>
</dbReference>
<evidence type="ECO:0000313" key="2">
    <source>
        <dbReference type="EMBL" id="RHH38153.1"/>
    </source>
</evidence>
<name>A0A3E4W1K5_9BACT</name>
<dbReference type="Proteomes" id="UP000284998">
    <property type="component" value="Unassembled WGS sequence"/>
</dbReference>